<sequence length="78" mass="8429">MNIPGFNAESSVYKTTGNYFKSKQGSVNNTAVIPQMMRTIDLGPGCTLFCDCNPASGACSCDATLCPFLPWGPVRERF</sequence>
<protein>
    <submittedName>
        <fullName evidence="1">Uncharacterized protein</fullName>
    </submittedName>
</protein>
<dbReference type="Proteomes" id="UP000183898">
    <property type="component" value="Unassembled WGS sequence"/>
</dbReference>
<dbReference type="AlphaFoldDB" id="A0A1H8F5U0"/>
<dbReference type="EMBL" id="FOCT01000003">
    <property type="protein sequence ID" value="SEN27079.1"/>
    <property type="molecule type" value="Genomic_DNA"/>
</dbReference>
<proteinExistence type="predicted"/>
<organism evidence="1 2">
    <name type="scientific">Nitrosospira multiformis</name>
    <dbReference type="NCBI Taxonomy" id="1231"/>
    <lineage>
        <taxon>Bacteria</taxon>
        <taxon>Pseudomonadati</taxon>
        <taxon>Pseudomonadota</taxon>
        <taxon>Betaproteobacteria</taxon>
        <taxon>Nitrosomonadales</taxon>
        <taxon>Nitrosomonadaceae</taxon>
        <taxon>Nitrosospira</taxon>
    </lineage>
</organism>
<reference evidence="1 2" key="1">
    <citation type="submission" date="2016-10" db="EMBL/GenBank/DDBJ databases">
        <authorList>
            <person name="de Groot N.N."/>
        </authorList>
    </citation>
    <scope>NUCLEOTIDE SEQUENCE [LARGE SCALE GENOMIC DNA]</scope>
    <source>
        <strain evidence="1 2">Nl18</strain>
    </source>
</reference>
<evidence type="ECO:0000313" key="2">
    <source>
        <dbReference type="Proteomes" id="UP000183898"/>
    </source>
</evidence>
<evidence type="ECO:0000313" key="1">
    <source>
        <dbReference type="EMBL" id="SEN27079.1"/>
    </source>
</evidence>
<accession>A0A1H8F5U0</accession>
<name>A0A1H8F5U0_9PROT</name>
<gene>
    <name evidence="1" type="ORF">SAMN05216404_103239</name>
</gene>